<protein>
    <submittedName>
        <fullName evidence="1">Uncharacterized protein</fullName>
    </submittedName>
</protein>
<dbReference type="AlphaFoldDB" id="A0A095C500"/>
<organism evidence="1">
    <name type="scientific">Schistosoma haematobium</name>
    <name type="common">Blood fluke</name>
    <dbReference type="NCBI Taxonomy" id="6185"/>
    <lineage>
        <taxon>Eukaryota</taxon>
        <taxon>Metazoa</taxon>
        <taxon>Spiralia</taxon>
        <taxon>Lophotrochozoa</taxon>
        <taxon>Platyhelminthes</taxon>
        <taxon>Trematoda</taxon>
        <taxon>Digenea</taxon>
        <taxon>Strigeidida</taxon>
        <taxon>Schistosomatoidea</taxon>
        <taxon>Schistosomatidae</taxon>
        <taxon>Schistosoma</taxon>
    </lineage>
</organism>
<reference evidence="1" key="1">
    <citation type="journal article" date="2012" name="Nat. Genet.">
        <title>Whole-genome sequence of Schistosoma haematobium.</title>
        <authorList>
            <person name="Young N.D."/>
            <person name="Jex A.R."/>
            <person name="Li B."/>
            <person name="Liu S."/>
            <person name="Yang L."/>
            <person name="Xiong Z."/>
            <person name="Li Y."/>
            <person name="Cantacessi C."/>
            <person name="Hall R.S."/>
            <person name="Xu X."/>
            <person name="Chen F."/>
            <person name="Wu X."/>
            <person name="Zerlotini A."/>
            <person name="Oliveira G."/>
            <person name="Hofmann A."/>
            <person name="Zhang G."/>
            <person name="Fang X."/>
            <person name="Kang Y."/>
            <person name="Campbell B.E."/>
            <person name="Loukas A."/>
            <person name="Ranganathan S."/>
            <person name="Rollinson D."/>
            <person name="Rinaldi G."/>
            <person name="Brindley P.J."/>
            <person name="Yang H."/>
            <person name="Wang J."/>
            <person name="Wang J."/>
            <person name="Gasser R.B."/>
        </authorList>
    </citation>
    <scope>NUCLEOTIDE SEQUENCE [LARGE SCALE GENOMIC DNA]</scope>
</reference>
<proteinExistence type="predicted"/>
<name>A0A095C500_SCHHA</name>
<accession>A0A095C500</accession>
<sequence>MKRQREEKSEVTLITTKNMLSIKVLYILHKASQGLTVFNYVHEFKDFSTLASYEDIKHN</sequence>
<evidence type="ECO:0000313" key="1">
    <source>
        <dbReference type="EMBL" id="KGB36948.1"/>
    </source>
</evidence>
<gene>
    <name evidence="1" type="ORF">MS3_05264</name>
</gene>
<dbReference type="EMBL" id="KL250827">
    <property type="protein sequence ID" value="KGB36948.1"/>
    <property type="molecule type" value="Genomic_DNA"/>
</dbReference>